<evidence type="ECO:0000313" key="2">
    <source>
        <dbReference type="Proteomes" id="UP000000702"/>
    </source>
</evidence>
<accession>F9WFR4</accession>
<dbReference type="VEuPathDB" id="TriTrypDB:TcIL3000_0_10930"/>
<protein>
    <submittedName>
        <fullName evidence="1">WGS project CAEQ00000000 data, annotated contig 419</fullName>
    </submittedName>
</protein>
<evidence type="ECO:0000313" key="1">
    <source>
        <dbReference type="EMBL" id="CCD16142.1"/>
    </source>
</evidence>
<reference evidence="2" key="1">
    <citation type="submission" date="2011-07" db="EMBL/GenBank/DDBJ databases">
        <title>Divergent evolution of antigenic variation in African trypanosomes.</title>
        <authorList>
            <person name="Jackson A.P."/>
            <person name="Berry A."/>
            <person name="Allison H.C."/>
            <person name="Burton P."/>
            <person name="Anderson J."/>
            <person name="Aslett M."/>
            <person name="Brown R."/>
            <person name="Corton N."/>
            <person name="Harris D."/>
            <person name="Hauser H."/>
            <person name="Gamble J."/>
            <person name="Gilderthorp R."/>
            <person name="McQuillan J."/>
            <person name="Quail M.A."/>
            <person name="Sanders M."/>
            <person name="Van Tonder A."/>
            <person name="Ginger M.L."/>
            <person name="Donelson J.E."/>
            <person name="Field M.C."/>
            <person name="Barry J.D."/>
            <person name="Berriman M."/>
            <person name="Hertz-Fowler C."/>
        </authorList>
    </citation>
    <scope>NUCLEOTIDE SEQUENCE [LARGE SCALE GENOMIC DNA]</scope>
    <source>
        <strain evidence="2">IL3000</strain>
    </source>
</reference>
<dbReference type="Proteomes" id="UP000000702">
    <property type="component" value="Unassembled WGS sequence"/>
</dbReference>
<keyword evidence="2" id="KW-1185">Reference proteome</keyword>
<name>F9WFR4_TRYCI</name>
<proteinExistence type="predicted"/>
<gene>
    <name evidence="1" type="ORF">TCIL3000_0_10930</name>
</gene>
<reference evidence="1 2" key="2">
    <citation type="journal article" date="2012" name="Proc. Natl. Acad. Sci. U.S.A.">
        <title>Antigenic diversity is generated by distinct evolutionary mechanisms in African trypanosome species.</title>
        <authorList>
            <person name="Jackson A.P."/>
            <person name="Berry A."/>
            <person name="Aslett M."/>
            <person name="Allison H.C."/>
            <person name="Burton P."/>
            <person name="Vavrova-Anderson J."/>
            <person name="Brown R."/>
            <person name="Browne H."/>
            <person name="Corton N."/>
            <person name="Hauser H."/>
            <person name="Gamble J."/>
            <person name="Gilderthorp R."/>
            <person name="Marcello L."/>
            <person name="McQuillan J."/>
            <person name="Otto T.D."/>
            <person name="Quail M.A."/>
            <person name="Sanders M.J."/>
            <person name="van Tonder A."/>
            <person name="Ginger M.L."/>
            <person name="Field M.C."/>
            <person name="Barry J.D."/>
            <person name="Hertz-Fowler C."/>
            <person name="Berriman M."/>
        </authorList>
    </citation>
    <scope>NUCLEOTIDE SEQUENCE [LARGE SCALE GENOMIC DNA]</scope>
    <source>
        <strain evidence="1 2">IL3000</strain>
    </source>
</reference>
<dbReference type="EMBL" id="CAEQ01002180">
    <property type="protein sequence ID" value="CCD16142.1"/>
    <property type="molecule type" value="Genomic_DNA"/>
</dbReference>
<sequence>MNTADSNNKSVELYEGWPRIRQVCEKVFKDKINVIAKSVKDVLHFFNKLLGSNKKSEIESDSTESEAHRLFVLGHAKNMVFSKGCHGAHKHNQQGDSGLCVNYCGVSSLHVGIVWQTYILEAQKPPEAKDKHVTKAQQLSSMIKKLKESAEESYRNSNHNSMIWPLDKASKKITFLDFLMFFVCLI</sequence>
<organism evidence="1 2">
    <name type="scientific">Trypanosoma congolense (strain IL3000)</name>
    <dbReference type="NCBI Taxonomy" id="1068625"/>
    <lineage>
        <taxon>Eukaryota</taxon>
        <taxon>Discoba</taxon>
        <taxon>Euglenozoa</taxon>
        <taxon>Kinetoplastea</taxon>
        <taxon>Metakinetoplastina</taxon>
        <taxon>Trypanosomatida</taxon>
        <taxon>Trypanosomatidae</taxon>
        <taxon>Trypanosoma</taxon>
        <taxon>Nannomonas</taxon>
    </lineage>
</organism>
<comment type="caution">
    <text evidence="1">The sequence shown here is derived from an EMBL/GenBank/DDBJ whole genome shotgun (WGS) entry which is preliminary data.</text>
</comment>
<dbReference type="AlphaFoldDB" id="F9WFR4"/>